<keyword evidence="2" id="KW-1185">Reference proteome</keyword>
<comment type="caution">
    <text evidence="1">The sequence shown here is derived from an EMBL/GenBank/DDBJ whole genome shotgun (WGS) entry which is preliminary data.</text>
</comment>
<reference evidence="1 2" key="1">
    <citation type="submission" date="2019-03" db="EMBL/GenBank/DDBJ databases">
        <title>Genomic Encyclopedia of Archaeal and Bacterial Type Strains, Phase II (KMG-II): from individual species to whole genera.</title>
        <authorList>
            <person name="Goeker M."/>
        </authorList>
    </citation>
    <scope>NUCLEOTIDE SEQUENCE [LARGE SCALE GENOMIC DNA]</scope>
    <source>
        <strain evidence="1 2">DSM 28353</strain>
    </source>
</reference>
<proteinExistence type="predicted"/>
<organism evidence="1 2">
    <name type="scientific">Sphingobacterium yanglingense</name>
    <dbReference type="NCBI Taxonomy" id="1437280"/>
    <lineage>
        <taxon>Bacteria</taxon>
        <taxon>Pseudomonadati</taxon>
        <taxon>Bacteroidota</taxon>
        <taxon>Sphingobacteriia</taxon>
        <taxon>Sphingobacteriales</taxon>
        <taxon>Sphingobacteriaceae</taxon>
        <taxon>Sphingobacterium</taxon>
    </lineage>
</organism>
<dbReference type="OrthoDB" id="707849at2"/>
<evidence type="ECO:0000313" key="1">
    <source>
        <dbReference type="EMBL" id="TDQ73694.1"/>
    </source>
</evidence>
<name>A0A4R6W4R4_9SPHI</name>
<dbReference type="PROSITE" id="PS51257">
    <property type="entry name" value="PROKAR_LIPOPROTEIN"/>
    <property type="match status" value="1"/>
</dbReference>
<protein>
    <submittedName>
        <fullName evidence="1">Uncharacterized protein DUF4302</fullName>
    </submittedName>
</protein>
<gene>
    <name evidence="1" type="ORF">CLV99_4131</name>
</gene>
<dbReference type="EMBL" id="SNYV01000018">
    <property type="protein sequence ID" value="TDQ73694.1"/>
    <property type="molecule type" value="Genomic_DNA"/>
</dbReference>
<sequence>MKRLYILLALIPLIFACQKEDAYTGLRPDERLSEAMQKYENLLKDAPYGWKGHLYTQEGGGYGFLFNFDGSNRVEMLADISNESTHISKESSYRLKAALLPSLYFDTYSYIHLLADPDPDVFGGKPAWGYYSDFEFSILKSSADSILMRGNLNGSKLLLVKASQEESNAYKAGNLQTLKSGTIDFLSTNRFPYIMTKTGDLVALNFNMRTKKLTLTYDSAQQVQNKSVGFAFSGLNYLELESPIRYGGTQINRFSLDKASSFLVGLDGAKETQLFSSSTPLFSFNQMLGVQFDYILIPFEENVPGSGSDFNSRRTAALNQLQTMLAAGSKFPYLAVRFDKKEKTMLLTLVIQQGNESYVANYSFYYTIENEKYRFVYEKAVDGNANYVFEAMIPLLQGFVNGDFNFDYQVVNNELMGYGQSASNPNFKFLGTLE</sequence>
<dbReference type="Pfam" id="PF14135">
    <property type="entry name" value="DUF4302"/>
    <property type="match status" value="1"/>
</dbReference>
<dbReference type="InterPro" id="IPR025396">
    <property type="entry name" value="DUF4302"/>
</dbReference>
<dbReference type="RefSeq" id="WP_133586289.1">
    <property type="nucleotide sequence ID" value="NZ_SNYV01000018.1"/>
</dbReference>
<dbReference type="Proteomes" id="UP000295292">
    <property type="component" value="Unassembled WGS sequence"/>
</dbReference>
<accession>A0A4R6W4R4</accession>
<dbReference type="AlphaFoldDB" id="A0A4R6W4R4"/>
<evidence type="ECO:0000313" key="2">
    <source>
        <dbReference type="Proteomes" id="UP000295292"/>
    </source>
</evidence>